<evidence type="ECO:0000313" key="4">
    <source>
        <dbReference type="Ensembl" id="ENSPMAP00000006550.1"/>
    </source>
</evidence>
<evidence type="ECO:0000256" key="1">
    <source>
        <dbReference type="ARBA" id="ARBA00004123"/>
    </source>
</evidence>
<dbReference type="GeneTree" id="ENSGT00940000172421"/>
<dbReference type="OMA" id="CKEIACT"/>
<proteinExistence type="predicted"/>
<accession>S4RMW4</accession>
<reference evidence="4" key="1">
    <citation type="submission" date="2025-08" db="UniProtKB">
        <authorList>
            <consortium name="Ensembl"/>
        </authorList>
    </citation>
    <scope>IDENTIFICATION</scope>
</reference>
<dbReference type="Pfam" id="PF01426">
    <property type="entry name" value="BAH"/>
    <property type="match status" value="1"/>
</dbReference>
<name>S4RMW4_PETMA</name>
<evidence type="ECO:0000256" key="2">
    <source>
        <dbReference type="ARBA" id="ARBA00023242"/>
    </source>
</evidence>
<sequence length="163" mass="18952">QPELAQPGCTYYICLLRDGLLLNHDSTCFLCFSSTPPAPSHDLCVPHANVLPLEIFPLLSPCPTCRGERFAFGHHYLRPQQTHHAPSRRFYRNELFRVPMYEVVPLRAVVELCWVMDLYTYCKEIACTGRPKGAEEQDVYICDYRLDKSAHLFYKIHRNRYAT</sequence>
<dbReference type="GO" id="GO:0006355">
    <property type="term" value="P:regulation of DNA-templated transcription"/>
    <property type="evidence" value="ECO:0007669"/>
    <property type="project" value="TreeGrafter"/>
</dbReference>
<comment type="subcellular location">
    <subcellularLocation>
        <location evidence="1">Nucleus</location>
    </subcellularLocation>
</comment>
<feature type="domain" description="BAH" evidence="3">
    <location>
        <begin position="34"/>
        <end position="157"/>
    </location>
</feature>
<dbReference type="SMART" id="SM00439">
    <property type="entry name" value="BAH"/>
    <property type="match status" value="1"/>
</dbReference>
<keyword evidence="2" id="KW-0539">Nucleus</keyword>
<dbReference type="Ensembl" id="ENSPMAT00000006579.1">
    <property type="protein sequence ID" value="ENSPMAP00000006550.1"/>
    <property type="gene ID" value="ENSPMAG00000005942.1"/>
</dbReference>
<dbReference type="GO" id="GO:0042800">
    <property type="term" value="F:histone H3K4 methyltransferase activity"/>
    <property type="evidence" value="ECO:0007669"/>
    <property type="project" value="TreeGrafter"/>
</dbReference>
<dbReference type="InterPro" id="IPR001025">
    <property type="entry name" value="BAH_dom"/>
</dbReference>
<evidence type="ECO:0000259" key="3">
    <source>
        <dbReference type="PROSITE" id="PS51038"/>
    </source>
</evidence>
<reference evidence="4" key="2">
    <citation type="submission" date="2025-09" db="UniProtKB">
        <authorList>
            <consortium name="Ensembl"/>
        </authorList>
    </citation>
    <scope>IDENTIFICATION</scope>
</reference>
<dbReference type="STRING" id="7757.ENSPMAP00000006550"/>
<dbReference type="GO" id="GO:0003682">
    <property type="term" value="F:chromatin binding"/>
    <property type="evidence" value="ECO:0007669"/>
    <property type="project" value="InterPro"/>
</dbReference>
<dbReference type="PANTHER" id="PTHR46147:SF3">
    <property type="entry name" value="HISTONE-LYSINE N-METHYLTRANSFERASE ASH1"/>
    <property type="match status" value="1"/>
</dbReference>
<protein>
    <recommendedName>
        <fullName evidence="3">BAH domain-containing protein</fullName>
    </recommendedName>
</protein>
<dbReference type="Gene3D" id="2.30.30.490">
    <property type="match status" value="1"/>
</dbReference>
<dbReference type="InterPro" id="IPR043151">
    <property type="entry name" value="BAH_sf"/>
</dbReference>
<dbReference type="PROSITE" id="PS51038">
    <property type="entry name" value="BAH"/>
    <property type="match status" value="1"/>
</dbReference>
<dbReference type="AlphaFoldDB" id="S4RMW4"/>
<dbReference type="HOGENOM" id="CLU_1639372_0_0_1"/>
<organism evidence="4">
    <name type="scientific">Petromyzon marinus</name>
    <name type="common">Sea lamprey</name>
    <dbReference type="NCBI Taxonomy" id="7757"/>
    <lineage>
        <taxon>Eukaryota</taxon>
        <taxon>Metazoa</taxon>
        <taxon>Chordata</taxon>
        <taxon>Craniata</taxon>
        <taxon>Vertebrata</taxon>
        <taxon>Cyclostomata</taxon>
        <taxon>Hyperoartia</taxon>
        <taxon>Petromyzontiformes</taxon>
        <taxon>Petromyzontidae</taxon>
        <taxon>Petromyzon</taxon>
    </lineage>
</organism>
<dbReference type="GO" id="GO:0005654">
    <property type="term" value="C:nucleoplasm"/>
    <property type="evidence" value="ECO:0007669"/>
    <property type="project" value="TreeGrafter"/>
</dbReference>
<dbReference type="PANTHER" id="PTHR46147">
    <property type="entry name" value="HISTONE-LYSINE N-METHYLTRANSFERASE ASH1"/>
    <property type="match status" value="1"/>
</dbReference>